<proteinExistence type="predicted"/>
<evidence type="ECO:0000313" key="2">
    <source>
        <dbReference type="Proteomes" id="UP001169764"/>
    </source>
</evidence>
<name>A0ABT8Y7R3_9SPHN</name>
<reference evidence="1" key="1">
    <citation type="submission" date="2023-07" db="EMBL/GenBank/DDBJ databases">
        <authorList>
            <person name="Kim M."/>
        </authorList>
    </citation>
    <scope>NUCLEOTIDE SEQUENCE</scope>
    <source>
        <strain evidence="1">BIUV-7</strain>
    </source>
</reference>
<gene>
    <name evidence="1" type="ORF">Q4F19_08185</name>
</gene>
<organism evidence="1 2">
    <name type="scientific">Sphingomonas natans</name>
    <dbReference type="NCBI Taxonomy" id="3063330"/>
    <lineage>
        <taxon>Bacteria</taxon>
        <taxon>Pseudomonadati</taxon>
        <taxon>Pseudomonadota</taxon>
        <taxon>Alphaproteobacteria</taxon>
        <taxon>Sphingomonadales</taxon>
        <taxon>Sphingomonadaceae</taxon>
        <taxon>Sphingomonas</taxon>
    </lineage>
</organism>
<protein>
    <submittedName>
        <fullName evidence="1">Uncharacterized protein</fullName>
    </submittedName>
</protein>
<keyword evidence="2" id="KW-1185">Reference proteome</keyword>
<comment type="caution">
    <text evidence="1">The sequence shown here is derived from an EMBL/GenBank/DDBJ whole genome shotgun (WGS) entry which is preliminary data.</text>
</comment>
<accession>A0ABT8Y7R3</accession>
<dbReference type="Proteomes" id="UP001169764">
    <property type="component" value="Unassembled WGS sequence"/>
</dbReference>
<evidence type="ECO:0000313" key="1">
    <source>
        <dbReference type="EMBL" id="MDO6414356.1"/>
    </source>
</evidence>
<sequence length="428" mass="48614">MDKLHDGTEPHREAVPGDMLAALIRWYVGKGSETDEKIGVMLVHRAKMFERWLACDCLGSYRPPPLLSPAYLSDAETFYLRRLTGEGRPEHLTDCPFYRDQAEFERQQRKLDAKPLAPVDGYFAALKPLGEHLAQQPISDAADNRVRGPSTPRLARLLWQLIDAAETNVIGAIGHRRRPSIRYEYERLRDAARDLWIAPEIPLAAHFYTHPDDFRTQKIYARLRKAAKAWPVNHEPQAFLAAFAPSVTRREIILPEADPIIIASDIVKPAAKKVERGPYLVLVAIGEHAQARGYAPVRAYAQPVQDGRHFSPIHSNAERALQELLMRLQWLLNDKGISTRIKKPVFDLDTELGPCRPDFIVDVLDRRTQRRRLLNLELLGYDAETYCRSKEVTLPRLRLRAPVVEIEVAELADEAALTDRLMLALTGV</sequence>
<dbReference type="EMBL" id="JAUOTP010000003">
    <property type="protein sequence ID" value="MDO6414356.1"/>
    <property type="molecule type" value="Genomic_DNA"/>
</dbReference>